<evidence type="ECO:0000256" key="4">
    <source>
        <dbReference type="ARBA" id="ARBA00023136"/>
    </source>
</evidence>
<keyword evidence="3 6" id="KW-1133">Transmembrane helix</keyword>
<evidence type="ECO:0000256" key="5">
    <source>
        <dbReference type="SAM" id="MobiDB-lite"/>
    </source>
</evidence>
<keyword evidence="2 6" id="KW-0812">Transmembrane</keyword>
<feature type="transmembrane region" description="Helical" evidence="6">
    <location>
        <begin position="106"/>
        <end position="126"/>
    </location>
</feature>
<comment type="caution">
    <text evidence="7">The sequence shown here is derived from an EMBL/GenBank/DDBJ whole genome shotgun (WGS) entry which is preliminary data.</text>
</comment>
<dbReference type="EMBL" id="JAPUFD010000029">
    <property type="protein sequence ID" value="MDI1493595.1"/>
    <property type="molecule type" value="Genomic_DNA"/>
</dbReference>
<keyword evidence="8" id="KW-1185">Reference proteome</keyword>
<dbReference type="InterPro" id="IPR007568">
    <property type="entry name" value="RTA1"/>
</dbReference>
<evidence type="ECO:0008006" key="9">
    <source>
        <dbReference type="Google" id="ProtNLM"/>
    </source>
</evidence>
<keyword evidence="4 6" id="KW-0472">Membrane</keyword>
<dbReference type="GO" id="GO:0000324">
    <property type="term" value="C:fungal-type vacuole"/>
    <property type="evidence" value="ECO:0007669"/>
    <property type="project" value="TreeGrafter"/>
</dbReference>
<dbReference type="GO" id="GO:0005886">
    <property type="term" value="C:plasma membrane"/>
    <property type="evidence" value="ECO:0007669"/>
    <property type="project" value="TreeGrafter"/>
</dbReference>
<feature type="transmembrane region" description="Helical" evidence="6">
    <location>
        <begin position="229"/>
        <end position="249"/>
    </location>
</feature>
<evidence type="ECO:0000256" key="2">
    <source>
        <dbReference type="ARBA" id="ARBA00022692"/>
    </source>
</evidence>
<evidence type="ECO:0000313" key="7">
    <source>
        <dbReference type="EMBL" id="MDI1493595.1"/>
    </source>
</evidence>
<gene>
    <name evidence="7" type="ORF">OHK93_005386</name>
</gene>
<dbReference type="PANTHER" id="PTHR31465">
    <property type="entry name" value="PROTEIN RTA1-RELATED"/>
    <property type="match status" value="1"/>
</dbReference>
<comment type="subcellular location">
    <subcellularLocation>
        <location evidence="1">Membrane</location>
        <topology evidence="1">Multi-pass membrane protein</topology>
    </subcellularLocation>
</comment>
<evidence type="ECO:0000256" key="3">
    <source>
        <dbReference type="ARBA" id="ARBA00022989"/>
    </source>
</evidence>
<feature type="region of interest" description="Disordered" evidence="5">
    <location>
        <begin position="310"/>
        <end position="341"/>
    </location>
</feature>
<dbReference type="PANTHER" id="PTHR31465:SF8">
    <property type="entry name" value="DOMAIN PROTEIN, PUTATIVE (AFU_ORTHOLOGUE AFUA_6G14140)-RELATED"/>
    <property type="match status" value="1"/>
</dbReference>
<name>A0AA43R0D9_9LECA</name>
<accession>A0AA43R0D9</accession>
<feature type="transmembrane region" description="Helical" evidence="6">
    <location>
        <begin position="188"/>
        <end position="208"/>
    </location>
</feature>
<protein>
    <recommendedName>
        <fullName evidence="9">Sphingoid long-chain base transporter RSB1</fullName>
    </recommendedName>
</protein>
<feature type="transmembrane region" description="Helical" evidence="6">
    <location>
        <begin position="73"/>
        <end position="94"/>
    </location>
</feature>
<proteinExistence type="predicted"/>
<reference evidence="7" key="1">
    <citation type="journal article" date="2023" name="Genome Biol. Evol.">
        <title>First Whole Genome Sequence and Flow Cytometry Genome Size Data for the Lichen-Forming Fungus Ramalina farinacea (Ascomycota).</title>
        <authorList>
            <person name="Llewellyn T."/>
            <person name="Mian S."/>
            <person name="Hill R."/>
            <person name="Leitch I.J."/>
            <person name="Gaya E."/>
        </authorList>
    </citation>
    <scope>NUCLEOTIDE SEQUENCE</scope>
    <source>
        <strain evidence="7">LIQ254RAFAR</strain>
    </source>
</reference>
<dbReference type="AlphaFoldDB" id="A0AA43R0D9"/>
<dbReference type="Pfam" id="PF04479">
    <property type="entry name" value="RTA1"/>
    <property type="match status" value="1"/>
</dbReference>
<sequence length="341" mass="36981">MADTAMPIPLPHLLKRISDATADCTQVNATCPVDQTIYGYYPNLGANAFFLALFAICLVVQTFLGLRNRMWTFLIAMFFGPFAEAVGYAGRIIMHNNPWSNTGFEMQICCLIIAPAFIAAGVYLTLKHTIIEVGPQFSRLPPRFYTWIFILCDLFSLIIQGAGGGLAASANGNATQQKTGNDLMMAGIVWQVVTLIVFGALVADYAVRVNRSRQQLSPAATALLQSGKFRFFVSMVGLAYITVFIRCVFRIAEMANGWANPIMQDEVDFIVLDGVMVSLATVALTVAHPALVFRPMIEHKLQGVSGAVTKSGKKGAADIEEASSPDSPDGRQSYFGGSGRK</sequence>
<feature type="transmembrane region" description="Helical" evidence="6">
    <location>
        <begin position="48"/>
        <end position="66"/>
    </location>
</feature>
<evidence type="ECO:0000256" key="6">
    <source>
        <dbReference type="SAM" id="Phobius"/>
    </source>
</evidence>
<organism evidence="7 8">
    <name type="scientific">Ramalina farinacea</name>
    <dbReference type="NCBI Taxonomy" id="258253"/>
    <lineage>
        <taxon>Eukaryota</taxon>
        <taxon>Fungi</taxon>
        <taxon>Dikarya</taxon>
        <taxon>Ascomycota</taxon>
        <taxon>Pezizomycotina</taxon>
        <taxon>Lecanoromycetes</taxon>
        <taxon>OSLEUM clade</taxon>
        <taxon>Lecanoromycetidae</taxon>
        <taxon>Lecanorales</taxon>
        <taxon>Lecanorineae</taxon>
        <taxon>Ramalinaceae</taxon>
        <taxon>Ramalina</taxon>
    </lineage>
</organism>
<feature type="transmembrane region" description="Helical" evidence="6">
    <location>
        <begin position="147"/>
        <end position="168"/>
    </location>
</feature>
<evidence type="ECO:0000313" key="8">
    <source>
        <dbReference type="Proteomes" id="UP001161017"/>
    </source>
</evidence>
<evidence type="ECO:0000256" key="1">
    <source>
        <dbReference type="ARBA" id="ARBA00004141"/>
    </source>
</evidence>
<dbReference type="Proteomes" id="UP001161017">
    <property type="component" value="Unassembled WGS sequence"/>
</dbReference>
<feature type="transmembrane region" description="Helical" evidence="6">
    <location>
        <begin position="269"/>
        <end position="293"/>
    </location>
</feature>